<dbReference type="Gene3D" id="3.40.5.10">
    <property type="entry name" value="Ribosomal protein L9, N-terminal domain"/>
    <property type="match status" value="1"/>
</dbReference>
<dbReference type="SUPFAM" id="SSF55658">
    <property type="entry name" value="L9 N-domain-like"/>
    <property type="match status" value="1"/>
</dbReference>
<name>A0A7J6HV11_CANSA</name>
<dbReference type="SUPFAM" id="SSF55653">
    <property type="entry name" value="Ribosomal protein L9 C-domain"/>
    <property type="match status" value="1"/>
</dbReference>
<dbReference type="SUPFAM" id="SSF48452">
    <property type="entry name" value="TPR-like"/>
    <property type="match status" value="1"/>
</dbReference>
<evidence type="ECO:0000256" key="1">
    <source>
        <dbReference type="ARBA" id="ARBA00010605"/>
    </source>
</evidence>
<evidence type="ECO:0000259" key="9">
    <source>
        <dbReference type="Pfam" id="PF17874"/>
    </source>
</evidence>
<gene>
    <name evidence="10" type="ORF">G4B88_023640</name>
</gene>
<sequence length="929" mass="104345">MEPVNRFPSLIAEQYEGLNIEDEEEVGILYEGGDDDLSDIDDRWVLVGFNNNGGYSATGGTTKTSEHFSGRGDGRAGDAIIRGSGTKVQGSTFTKPIVMEGEEAVNKEVNADLVGGSIEQHPKDIRGKSYFQDTAEVIIEYNGEDPLLILENKRRRMGQIPIQGNIDKNIEKLGKSGETVKVAPGHFRNHLMPKLLAVPNIEKYAYLIREQHKIFPPEEEKEEVKVVKVSKEDKMKEHERAAKRLDNARLVLRRLINVEKFRTRSTKDEPIELRNPVTADEIVAEVARQLCVQISPENLQLPSDLSTVGEYEVPLRLPKSIPLPAGKINWTLNVKTQPLLLCYTQLPIFHEKPTALTTLPSLQWRQLPVFYLLSLSIASVSGLLAMRNKVCQHMESLLMLKDTNSLFNSVKKYSFDLKLSYMKPVRAFASLGPVETGSAPNNSQRSSKSSERGNTADGELGFERELQEFFDEVKMMITMGNKNDAADLLRANYEAVKERINAGARGMEEAALIDIIALGYMALGDLKFVGTLLRMLIEVVDNLKDDELLLDPVLVHMGSMYSTLGKFDKSVSMYQRAINIMEKKYGKNSVFLVTPFLGMAKALASIGKATRAIEFYHRSITILESSRGPQSEDLVIPLFGLGNLLLQEGKAKDSETPFLRILDIYTKLHGKYDGRVGMAMCSLAHAKCAMGKADEAIHLYRNALQLVKDSNYLALDDSTVEKIRIDLAELLHVVGRGEEGRKLLEECLIITEKSKGKEHPSSVTHMINLATSHLRSKNFVEAERLLRASIQIMSKTVSSNDQSITFPMLHLAVSLYHLQRDEEAEQLALEALDIREKAFGKDSIPVAEALDCLVSIQNRLIEDDGVLLEKLNRVLRIQEKELGFESEEVLETLKKIVFYLDKLGRKDEKLSIQKRLSMLRKKFKQRIPY</sequence>
<keyword evidence="5" id="KW-0687">Ribonucleoprotein</keyword>
<keyword evidence="11" id="KW-1185">Reference proteome</keyword>
<dbReference type="Gene3D" id="1.25.40.10">
    <property type="entry name" value="Tetratricopeptide repeat domain"/>
    <property type="match status" value="2"/>
</dbReference>
<comment type="similarity">
    <text evidence="1">Belongs to the bacterial ribosomal protein bL9 family.</text>
</comment>
<dbReference type="SMART" id="SM00028">
    <property type="entry name" value="TPR"/>
    <property type="match status" value="6"/>
</dbReference>
<dbReference type="InterPro" id="IPR019734">
    <property type="entry name" value="TPR_rpt"/>
</dbReference>
<dbReference type="GO" id="GO:1990904">
    <property type="term" value="C:ribonucleoprotein complex"/>
    <property type="evidence" value="ECO:0007669"/>
    <property type="project" value="UniProtKB-KW"/>
</dbReference>
<dbReference type="Proteomes" id="UP000583929">
    <property type="component" value="Unassembled WGS sequence"/>
</dbReference>
<dbReference type="GO" id="GO:0009507">
    <property type="term" value="C:chloroplast"/>
    <property type="evidence" value="ECO:0007669"/>
    <property type="project" value="TreeGrafter"/>
</dbReference>
<dbReference type="PANTHER" id="PTHR45641:SF19">
    <property type="entry name" value="NEPHROCYSTIN-3"/>
    <property type="match status" value="1"/>
</dbReference>
<dbReference type="InterPro" id="IPR041617">
    <property type="entry name" value="TPR_MalT"/>
</dbReference>
<feature type="region of interest" description="Disordered" evidence="7">
    <location>
        <begin position="435"/>
        <end position="457"/>
    </location>
</feature>
<dbReference type="InterPro" id="IPR036791">
    <property type="entry name" value="Ribosomal_bL9_C_sf"/>
</dbReference>
<evidence type="ECO:0000256" key="6">
    <source>
        <dbReference type="PROSITE-ProRule" id="PRU00339"/>
    </source>
</evidence>
<feature type="domain" description="MalT-like TPR region" evidence="9">
    <location>
        <begin position="554"/>
        <end position="834"/>
    </location>
</feature>
<evidence type="ECO:0000259" key="8">
    <source>
        <dbReference type="Pfam" id="PF01281"/>
    </source>
</evidence>
<dbReference type="AlphaFoldDB" id="A0A7J6HV11"/>
<keyword evidence="4" id="KW-0689">Ribosomal protein</keyword>
<feature type="domain" description="Ribosomal protein L9" evidence="8">
    <location>
        <begin position="168"/>
        <end position="199"/>
    </location>
</feature>
<organism evidence="10 11">
    <name type="scientific">Cannabis sativa</name>
    <name type="common">Hemp</name>
    <name type="synonym">Marijuana</name>
    <dbReference type="NCBI Taxonomy" id="3483"/>
    <lineage>
        <taxon>Eukaryota</taxon>
        <taxon>Viridiplantae</taxon>
        <taxon>Streptophyta</taxon>
        <taxon>Embryophyta</taxon>
        <taxon>Tracheophyta</taxon>
        <taxon>Spermatophyta</taxon>
        <taxon>Magnoliopsida</taxon>
        <taxon>eudicotyledons</taxon>
        <taxon>Gunneridae</taxon>
        <taxon>Pentapetalae</taxon>
        <taxon>rosids</taxon>
        <taxon>fabids</taxon>
        <taxon>Rosales</taxon>
        <taxon>Cannabaceae</taxon>
        <taxon>Cannabis</taxon>
    </lineage>
</organism>
<evidence type="ECO:0000256" key="7">
    <source>
        <dbReference type="SAM" id="MobiDB-lite"/>
    </source>
</evidence>
<evidence type="ECO:0000313" key="10">
    <source>
        <dbReference type="EMBL" id="KAF4399046.1"/>
    </source>
</evidence>
<evidence type="ECO:0000313" key="11">
    <source>
        <dbReference type="Proteomes" id="UP000583929"/>
    </source>
</evidence>
<proteinExistence type="inferred from homology"/>
<keyword evidence="3 6" id="KW-0802">TPR repeat</keyword>
<evidence type="ECO:0000256" key="3">
    <source>
        <dbReference type="ARBA" id="ARBA00022803"/>
    </source>
</evidence>
<feature type="repeat" description="TPR" evidence="6">
    <location>
        <begin position="551"/>
        <end position="584"/>
    </location>
</feature>
<dbReference type="EMBL" id="JAATIQ010000022">
    <property type="protein sequence ID" value="KAF4399046.1"/>
    <property type="molecule type" value="Genomic_DNA"/>
</dbReference>
<protein>
    <submittedName>
        <fullName evidence="10">Uncharacterized protein</fullName>
    </submittedName>
</protein>
<dbReference type="GO" id="GO:0009658">
    <property type="term" value="P:chloroplast organization"/>
    <property type="evidence" value="ECO:0007669"/>
    <property type="project" value="TreeGrafter"/>
</dbReference>
<dbReference type="Pfam" id="PF01281">
    <property type="entry name" value="Ribosomal_L9_N"/>
    <property type="match status" value="1"/>
</dbReference>
<dbReference type="GO" id="GO:0005840">
    <property type="term" value="C:ribosome"/>
    <property type="evidence" value="ECO:0007669"/>
    <property type="project" value="UniProtKB-KW"/>
</dbReference>
<dbReference type="PANTHER" id="PTHR45641">
    <property type="entry name" value="TETRATRICOPEPTIDE REPEAT PROTEIN (AFU_ORTHOLOGUE AFUA_6G03870)"/>
    <property type="match status" value="1"/>
</dbReference>
<dbReference type="Pfam" id="PF17874">
    <property type="entry name" value="TPR_MalT"/>
    <property type="match status" value="1"/>
</dbReference>
<keyword evidence="2" id="KW-0677">Repeat</keyword>
<dbReference type="InterPro" id="IPR036935">
    <property type="entry name" value="Ribosomal_bL9_N_sf"/>
</dbReference>
<comment type="caution">
    <text evidence="10">The sequence shown here is derived from an EMBL/GenBank/DDBJ whole genome shotgun (WGS) entry which is preliminary data.</text>
</comment>
<dbReference type="InterPro" id="IPR011990">
    <property type="entry name" value="TPR-like_helical_dom_sf"/>
</dbReference>
<evidence type="ECO:0000256" key="2">
    <source>
        <dbReference type="ARBA" id="ARBA00022737"/>
    </source>
</evidence>
<evidence type="ECO:0000256" key="4">
    <source>
        <dbReference type="ARBA" id="ARBA00022980"/>
    </source>
</evidence>
<evidence type="ECO:0000256" key="5">
    <source>
        <dbReference type="ARBA" id="ARBA00023274"/>
    </source>
</evidence>
<reference evidence="10 11" key="1">
    <citation type="journal article" date="2020" name="bioRxiv">
        <title>Sequence and annotation of 42 cannabis genomes reveals extensive copy number variation in cannabinoid synthesis and pathogen resistance genes.</title>
        <authorList>
            <person name="Mckernan K.J."/>
            <person name="Helbert Y."/>
            <person name="Kane L.T."/>
            <person name="Ebling H."/>
            <person name="Zhang L."/>
            <person name="Liu B."/>
            <person name="Eaton Z."/>
            <person name="Mclaughlin S."/>
            <person name="Kingan S."/>
            <person name="Baybayan P."/>
            <person name="Concepcion G."/>
            <person name="Jordan M."/>
            <person name="Riva A."/>
            <person name="Barbazuk W."/>
            <person name="Harkins T."/>
        </authorList>
    </citation>
    <scope>NUCLEOTIDE SEQUENCE [LARGE SCALE GENOMIC DNA]</scope>
    <source>
        <strain evidence="11">cv. Jamaican Lion 4</strain>
        <tissue evidence="10">Leaf</tissue>
    </source>
</reference>
<feature type="compositionally biased region" description="Polar residues" evidence="7">
    <location>
        <begin position="438"/>
        <end position="447"/>
    </location>
</feature>
<dbReference type="PROSITE" id="PS50005">
    <property type="entry name" value="TPR"/>
    <property type="match status" value="1"/>
</dbReference>
<dbReference type="InterPro" id="IPR020070">
    <property type="entry name" value="Ribosomal_bL9_N"/>
</dbReference>
<accession>A0A7J6HV11</accession>
<dbReference type="InterPro" id="IPR009027">
    <property type="entry name" value="Ribosomal_bL9/RNase_H1_N"/>
</dbReference>